<evidence type="ECO:0000256" key="3">
    <source>
        <dbReference type="ARBA" id="ARBA00022833"/>
    </source>
</evidence>
<evidence type="ECO:0000256" key="2">
    <source>
        <dbReference type="ARBA" id="ARBA00022771"/>
    </source>
</evidence>
<dbReference type="InterPro" id="IPR049439">
    <property type="entry name" value="TRAFD1-XIAF1_Znf"/>
</dbReference>
<keyword evidence="1" id="KW-0479">Metal-binding</keyword>
<dbReference type="EMBL" id="KQ459582">
    <property type="protein sequence ID" value="KPI99009.1"/>
    <property type="molecule type" value="Genomic_DNA"/>
</dbReference>
<accession>A0A194Q1Y6</accession>
<dbReference type="GO" id="GO:0008270">
    <property type="term" value="F:zinc ion binding"/>
    <property type="evidence" value="ECO:0007669"/>
    <property type="project" value="UniProtKB-KW"/>
</dbReference>
<evidence type="ECO:0000259" key="5">
    <source>
        <dbReference type="Pfam" id="PF21366"/>
    </source>
</evidence>
<keyword evidence="2" id="KW-0863">Zinc-finger</keyword>
<evidence type="ECO:0000313" key="6">
    <source>
        <dbReference type="EMBL" id="KPI99009.1"/>
    </source>
</evidence>
<evidence type="ECO:0000256" key="1">
    <source>
        <dbReference type="ARBA" id="ARBA00022723"/>
    </source>
</evidence>
<dbReference type="InterPro" id="IPR051986">
    <property type="entry name" value="Innate_Immune_Apopt_Reg"/>
</dbReference>
<dbReference type="Pfam" id="PF21366">
    <property type="entry name" value="TRAFD1-XIAF1_ZnF"/>
    <property type="match status" value="1"/>
</dbReference>
<reference evidence="6 7" key="1">
    <citation type="journal article" date="2015" name="Nat. Commun.">
        <title>Outbred genome sequencing and CRISPR/Cas9 gene editing in butterflies.</title>
        <authorList>
            <person name="Li X."/>
            <person name="Fan D."/>
            <person name="Zhang W."/>
            <person name="Liu G."/>
            <person name="Zhang L."/>
            <person name="Zhao L."/>
            <person name="Fang X."/>
            <person name="Chen L."/>
            <person name="Dong Y."/>
            <person name="Chen Y."/>
            <person name="Ding Y."/>
            <person name="Zhao R."/>
            <person name="Feng M."/>
            <person name="Zhu Y."/>
            <person name="Feng Y."/>
            <person name="Jiang X."/>
            <person name="Zhu D."/>
            <person name="Xiang H."/>
            <person name="Feng X."/>
            <person name="Li S."/>
            <person name="Wang J."/>
            <person name="Zhang G."/>
            <person name="Kronforst M.R."/>
            <person name="Wang W."/>
        </authorList>
    </citation>
    <scope>NUCLEOTIDE SEQUENCE [LARGE SCALE GENOMIC DNA]</scope>
    <source>
        <strain evidence="6">Ya'a_city_454_Px</strain>
        <tissue evidence="6">Whole body</tissue>
    </source>
</reference>
<feature type="compositionally biased region" description="Basic and acidic residues" evidence="4">
    <location>
        <begin position="453"/>
        <end position="473"/>
    </location>
</feature>
<organism evidence="6 7">
    <name type="scientific">Papilio xuthus</name>
    <name type="common">Asian swallowtail butterfly</name>
    <dbReference type="NCBI Taxonomy" id="66420"/>
    <lineage>
        <taxon>Eukaryota</taxon>
        <taxon>Metazoa</taxon>
        <taxon>Ecdysozoa</taxon>
        <taxon>Arthropoda</taxon>
        <taxon>Hexapoda</taxon>
        <taxon>Insecta</taxon>
        <taxon>Pterygota</taxon>
        <taxon>Neoptera</taxon>
        <taxon>Endopterygota</taxon>
        <taxon>Lepidoptera</taxon>
        <taxon>Glossata</taxon>
        <taxon>Ditrysia</taxon>
        <taxon>Papilionoidea</taxon>
        <taxon>Papilionidae</taxon>
        <taxon>Papilioninae</taxon>
        <taxon>Papilio</taxon>
    </lineage>
</organism>
<name>A0A194Q1Y6_PAPXU</name>
<feature type="region of interest" description="Disordered" evidence="4">
    <location>
        <begin position="504"/>
        <end position="541"/>
    </location>
</feature>
<evidence type="ECO:0000256" key="4">
    <source>
        <dbReference type="SAM" id="MobiDB-lite"/>
    </source>
</evidence>
<dbReference type="AlphaFoldDB" id="A0A194Q1Y6"/>
<dbReference type="GO" id="GO:0005739">
    <property type="term" value="C:mitochondrion"/>
    <property type="evidence" value="ECO:0007669"/>
    <property type="project" value="TreeGrafter"/>
</dbReference>
<feature type="region of interest" description="Disordered" evidence="4">
    <location>
        <begin position="264"/>
        <end position="486"/>
    </location>
</feature>
<feature type="compositionally biased region" description="Polar residues" evidence="4">
    <location>
        <begin position="333"/>
        <end position="342"/>
    </location>
</feature>
<dbReference type="PANTHER" id="PTHR16295">
    <property type="entry name" value="TRAF-TYPE ZINC FINGER PROTEIN-RELATED"/>
    <property type="match status" value="1"/>
</dbReference>
<gene>
    <name evidence="6" type="ORF">RR46_10327</name>
</gene>
<sequence length="691" mass="77825">MDEEIKICENCNREIPAVNYTIHSVHCARNIRMCPVCKEPVPLTELEEHTEKLHKLRCVTMFSFIVRMSDKCTYLNHGTWRDSNLGAADYKWCELELSRRELPLHEGYCGTRTEECEQCGEFVMHKYRQLHLDSNHGFVRLDDDPVPRARVNRQRMDASTITPSVFASGFGMTPYQRPADRLPRLLDLPEQPPAVNPELARLFNSITEAHITNAYYNNARFNRTVSPRSPDAYPNLGPYNDGRILNQWQQNISSNWPRNNFAQVNAPGVSGIRNNDFKPPQRGAIKKRKAPNPPNTQSQPDQPQPQAAPAARPYSLFSFTSNSTPNTPISSPMTGPTSSVTSGPIQGPNPGPFPGPYNRRNTPQSPDDNAPGRANTNDRVSEATSTEEQKERPIRANPVNLPAKKSEIDRIQKEDMNKPDDFKDVKPMTSEEFMKRFRQLQLDKTEETSPPERFSRREESPRERFFKREDSSPPDRFFSPTPGDRFNAIKSSLKELRRGLNEVTAPYNNNNNANERGNAPCDKPDTESSNSTSDGDDEVAGGVQAGWEDEARGGDEAAGGEAACALDIIDVKLPCEFCGELIQANDLVQHQTGCRPDLAQFRPVVTLQGMSEDHQIPYIPCEFCAHHLPLNLIDDHQERCSRMMNLLFLCEFITFKAAVSDMAFDIFASAIPDMMSSSPRSQASFTDAWNC</sequence>
<dbReference type="Proteomes" id="UP000053268">
    <property type="component" value="Unassembled WGS sequence"/>
</dbReference>
<dbReference type="PANTHER" id="PTHR16295:SF10">
    <property type="entry name" value="EXPRESSED PROTEIN"/>
    <property type="match status" value="1"/>
</dbReference>
<feature type="domain" description="TRAFD1/XAF1 zinc finger" evidence="5">
    <location>
        <begin position="96"/>
        <end position="126"/>
    </location>
</feature>
<proteinExistence type="predicted"/>
<feature type="compositionally biased region" description="Basic and acidic residues" evidence="4">
    <location>
        <begin position="404"/>
        <end position="426"/>
    </location>
</feature>
<keyword evidence="3" id="KW-0862">Zinc</keyword>
<feature type="compositionally biased region" description="Low complexity" evidence="4">
    <location>
        <begin position="295"/>
        <end position="332"/>
    </location>
</feature>
<keyword evidence="7" id="KW-1185">Reference proteome</keyword>
<evidence type="ECO:0000313" key="7">
    <source>
        <dbReference type="Proteomes" id="UP000053268"/>
    </source>
</evidence>
<dbReference type="STRING" id="66420.A0A194Q1Y6"/>
<protein>
    <submittedName>
        <fullName evidence="6">TRAF-type zinc finger domain-containing protein 1</fullName>
    </submittedName>
</protein>
<feature type="compositionally biased region" description="Polar residues" evidence="4">
    <location>
        <begin position="374"/>
        <end position="386"/>
    </location>
</feature>